<sequence length="87" mass="9533">MLKTYPVGDLRQVTTRLHAEFSALSHQRVERCVADTWRCAEHLGFDVTPGLVERVAREHLQAMVKSEPPSNLGSTVVPGSGPHGRTG</sequence>
<feature type="region of interest" description="Disordered" evidence="1">
    <location>
        <begin position="65"/>
        <end position="87"/>
    </location>
</feature>
<organism evidence="2 3">
    <name type="scientific">Marinactinospora thermotolerans DSM 45154</name>
    <dbReference type="NCBI Taxonomy" id="1122192"/>
    <lineage>
        <taxon>Bacteria</taxon>
        <taxon>Bacillati</taxon>
        <taxon>Actinomycetota</taxon>
        <taxon>Actinomycetes</taxon>
        <taxon>Streptosporangiales</taxon>
        <taxon>Nocardiopsidaceae</taxon>
        <taxon>Marinactinospora</taxon>
    </lineage>
</organism>
<dbReference type="OrthoDB" id="3483344at2"/>
<dbReference type="RefSeq" id="WP_078762971.1">
    <property type="nucleotide sequence ID" value="NZ_FUWS01000010.1"/>
</dbReference>
<reference evidence="2 3" key="1">
    <citation type="submission" date="2017-02" db="EMBL/GenBank/DDBJ databases">
        <authorList>
            <person name="Peterson S.W."/>
        </authorList>
    </citation>
    <scope>NUCLEOTIDE SEQUENCE [LARGE SCALE GENOMIC DNA]</scope>
    <source>
        <strain evidence="2 3">DSM 45154</strain>
    </source>
</reference>
<keyword evidence="3" id="KW-1185">Reference proteome</keyword>
<evidence type="ECO:0000256" key="1">
    <source>
        <dbReference type="SAM" id="MobiDB-lite"/>
    </source>
</evidence>
<dbReference type="AlphaFoldDB" id="A0A1T4SMV1"/>
<evidence type="ECO:0000313" key="3">
    <source>
        <dbReference type="Proteomes" id="UP000190637"/>
    </source>
</evidence>
<evidence type="ECO:0000313" key="2">
    <source>
        <dbReference type="EMBL" id="SKA29483.1"/>
    </source>
</evidence>
<gene>
    <name evidence="2" type="ORF">SAMN02745673_03721</name>
</gene>
<protein>
    <submittedName>
        <fullName evidence="2">Uncharacterized protein</fullName>
    </submittedName>
</protein>
<dbReference type="EMBL" id="FUWS01000010">
    <property type="protein sequence ID" value="SKA29483.1"/>
    <property type="molecule type" value="Genomic_DNA"/>
</dbReference>
<dbReference type="Proteomes" id="UP000190637">
    <property type="component" value="Unassembled WGS sequence"/>
</dbReference>
<dbReference type="STRING" id="1122192.SAMN02745673_03721"/>
<name>A0A1T4SMV1_9ACTN</name>
<proteinExistence type="predicted"/>
<accession>A0A1T4SMV1</accession>
<dbReference type="Gene3D" id="1.10.8.1060">
    <property type="entry name" value="Corynebacterium glutamicum thioredoxin-dependent arsenate reductase, N-terminal domain"/>
    <property type="match status" value="1"/>
</dbReference>